<evidence type="ECO:0000256" key="6">
    <source>
        <dbReference type="ARBA" id="ARBA00022840"/>
    </source>
</evidence>
<dbReference type="GO" id="GO:0020037">
    <property type="term" value="F:heme binding"/>
    <property type="evidence" value="ECO:0007669"/>
    <property type="project" value="InterPro"/>
</dbReference>
<dbReference type="AlphaFoldDB" id="A0AA89B967"/>
<comment type="catalytic activity">
    <reaction evidence="7">
        <text>L-threonyl-[protein] + ATP = O-phospho-L-threonyl-[protein] + ADP + H(+)</text>
        <dbReference type="Rhea" id="RHEA:46608"/>
        <dbReference type="Rhea" id="RHEA-COMP:11060"/>
        <dbReference type="Rhea" id="RHEA-COMP:11605"/>
        <dbReference type="ChEBI" id="CHEBI:15378"/>
        <dbReference type="ChEBI" id="CHEBI:30013"/>
        <dbReference type="ChEBI" id="CHEBI:30616"/>
        <dbReference type="ChEBI" id="CHEBI:61977"/>
        <dbReference type="ChEBI" id="CHEBI:456216"/>
        <dbReference type="EC" id="2.7.11.1"/>
    </reaction>
</comment>
<dbReference type="InterPro" id="IPR036396">
    <property type="entry name" value="Cyt_P450_sf"/>
</dbReference>
<keyword evidence="5" id="KW-0418">Kinase</keyword>
<keyword evidence="10" id="KW-1185">Reference proteome</keyword>
<dbReference type="EMBL" id="JAVXUP010000303">
    <property type="protein sequence ID" value="KAK3031483.1"/>
    <property type="molecule type" value="Genomic_DNA"/>
</dbReference>
<dbReference type="Gene3D" id="1.10.630.10">
    <property type="entry name" value="Cytochrome P450"/>
    <property type="match status" value="1"/>
</dbReference>
<evidence type="ECO:0000256" key="3">
    <source>
        <dbReference type="ARBA" id="ARBA00022679"/>
    </source>
</evidence>
<organism evidence="9 10">
    <name type="scientific">Escallonia herrerae</name>
    <dbReference type="NCBI Taxonomy" id="1293975"/>
    <lineage>
        <taxon>Eukaryota</taxon>
        <taxon>Viridiplantae</taxon>
        <taxon>Streptophyta</taxon>
        <taxon>Embryophyta</taxon>
        <taxon>Tracheophyta</taxon>
        <taxon>Spermatophyta</taxon>
        <taxon>Magnoliopsida</taxon>
        <taxon>eudicotyledons</taxon>
        <taxon>Gunneridae</taxon>
        <taxon>Pentapetalae</taxon>
        <taxon>asterids</taxon>
        <taxon>campanulids</taxon>
        <taxon>Escalloniales</taxon>
        <taxon>Escalloniaceae</taxon>
        <taxon>Escallonia</taxon>
    </lineage>
</organism>
<dbReference type="EC" id="2.7.11.1" evidence="1"/>
<evidence type="ECO:0000256" key="7">
    <source>
        <dbReference type="ARBA" id="ARBA00047899"/>
    </source>
</evidence>
<dbReference type="GO" id="GO:0016705">
    <property type="term" value="F:oxidoreductase activity, acting on paired donors, with incorporation or reduction of molecular oxygen"/>
    <property type="evidence" value="ECO:0007669"/>
    <property type="project" value="InterPro"/>
</dbReference>
<name>A0AA89B967_9ASTE</name>
<dbReference type="GO" id="GO:0004674">
    <property type="term" value="F:protein serine/threonine kinase activity"/>
    <property type="evidence" value="ECO:0007669"/>
    <property type="project" value="UniProtKB-KW"/>
</dbReference>
<proteinExistence type="predicted"/>
<dbReference type="SUPFAM" id="SSF48264">
    <property type="entry name" value="Cytochrome P450"/>
    <property type="match status" value="1"/>
</dbReference>
<gene>
    <name evidence="9" type="ORF">RJ639_035518</name>
</gene>
<dbReference type="Pfam" id="PF00067">
    <property type="entry name" value="p450"/>
    <property type="match status" value="1"/>
</dbReference>
<dbReference type="GO" id="GO:0005737">
    <property type="term" value="C:cytoplasm"/>
    <property type="evidence" value="ECO:0007669"/>
    <property type="project" value="TreeGrafter"/>
</dbReference>
<evidence type="ECO:0000256" key="1">
    <source>
        <dbReference type="ARBA" id="ARBA00012513"/>
    </source>
</evidence>
<evidence type="ECO:0000256" key="2">
    <source>
        <dbReference type="ARBA" id="ARBA00022527"/>
    </source>
</evidence>
<keyword evidence="2" id="KW-0723">Serine/threonine-protein kinase</keyword>
<evidence type="ECO:0000256" key="5">
    <source>
        <dbReference type="ARBA" id="ARBA00022777"/>
    </source>
</evidence>
<sequence>MQSFSALKKLLDNCRVVGCTDNASGRVMYDSSACISAILSQVAQGLKALVVSSAPEAPKNKTLKQILEHARTTGLADILCLCLETSGSSLISSSSNLLCAARESCRALCSLIDAHEVVSVNKNAYAFSLHAFRSFSLLRLNIRDHDHHSLVRTGSTEVVDAVTKAFLRSKDRLNIYGCTMDNKVWEHPEEWRLERFPDENNNSVDLYKMTTFGRGKRLALATTSNLNDKDGIEETFVLELQISFDLSFKCN</sequence>
<dbReference type="PANTHER" id="PTHR22983">
    <property type="entry name" value="PROTEIN KINASE RELATED"/>
    <property type="match status" value="1"/>
</dbReference>
<keyword evidence="4" id="KW-0547">Nucleotide-binding</keyword>
<dbReference type="InterPro" id="IPR001128">
    <property type="entry name" value="Cyt_P450"/>
</dbReference>
<dbReference type="GO" id="GO:0005506">
    <property type="term" value="F:iron ion binding"/>
    <property type="evidence" value="ECO:0007669"/>
    <property type="project" value="InterPro"/>
</dbReference>
<evidence type="ECO:0000256" key="8">
    <source>
        <dbReference type="ARBA" id="ARBA00048679"/>
    </source>
</evidence>
<accession>A0AA89B967</accession>
<comment type="caution">
    <text evidence="9">The sequence shown here is derived from an EMBL/GenBank/DDBJ whole genome shotgun (WGS) entry which is preliminary data.</text>
</comment>
<dbReference type="GO" id="GO:0004497">
    <property type="term" value="F:monooxygenase activity"/>
    <property type="evidence" value="ECO:0007669"/>
    <property type="project" value="InterPro"/>
</dbReference>
<dbReference type="GO" id="GO:0005524">
    <property type="term" value="F:ATP binding"/>
    <property type="evidence" value="ECO:0007669"/>
    <property type="project" value="UniProtKB-KW"/>
</dbReference>
<evidence type="ECO:0000313" key="10">
    <source>
        <dbReference type="Proteomes" id="UP001188597"/>
    </source>
</evidence>
<dbReference type="PANTHER" id="PTHR22983:SF6">
    <property type="entry name" value="SERINE_THREONINE-PROTEIN KINASE 36"/>
    <property type="match status" value="1"/>
</dbReference>
<protein>
    <recommendedName>
        <fullName evidence="1">non-specific serine/threonine protein kinase</fullName>
        <ecNumber evidence="1">2.7.11.1</ecNumber>
    </recommendedName>
</protein>
<evidence type="ECO:0000313" key="9">
    <source>
        <dbReference type="EMBL" id="KAK3031483.1"/>
    </source>
</evidence>
<dbReference type="Proteomes" id="UP001188597">
    <property type="component" value="Unassembled WGS sequence"/>
</dbReference>
<evidence type="ECO:0000256" key="4">
    <source>
        <dbReference type="ARBA" id="ARBA00022741"/>
    </source>
</evidence>
<reference evidence="9" key="1">
    <citation type="submission" date="2022-12" db="EMBL/GenBank/DDBJ databases">
        <title>Draft genome assemblies for two species of Escallonia (Escalloniales).</title>
        <authorList>
            <person name="Chanderbali A."/>
            <person name="Dervinis C."/>
            <person name="Anghel I."/>
            <person name="Soltis D."/>
            <person name="Soltis P."/>
            <person name="Zapata F."/>
        </authorList>
    </citation>
    <scope>NUCLEOTIDE SEQUENCE</scope>
    <source>
        <strain evidence="9">UCBG64.0493</strain>
        <tissue evidence="9">Leaf</tissue>
    </source>
</reference>
<comment type="catalytic activity">
    <reaction evidence="8">
        <text>L-seryl-[protein] + ATP = O-phospho-L-seryl-[protein] + ADP + H(+)</text>
        <dbReference type="Rhea" id="RHEA:17989"/>
        <dbReference type="Rhea" id="RHEA-COMP:9863"/>
        <dbReference type="Rhea" id="RHEA-COMP:11604"/>
        <dbReference type="ChEBI" id="CHEBI:15378"/>
        <dbReference type="ChEBI" id="CHEBI:29999"/>
        <dbReference type="ChEBI" id="CHEBI:30616"/>
        <dbReference type="ChEBI" id="CHEBI:83421"/>
        <dbReference type="ChEBI" id="CHEBI:456216"/>
        <dbReference type="EC" id="2.7.11.1"/>
    </reaction>
</comment>
<keyword evidence="3" id="KW-0808">Transferase</keyword>
<keyword evidence="6" id="KW-0067">ATP-binding</keyword>